<name>A0A090KWS8_STRRB</name>
<feature type="domain" description="Domain of unknown function DB" evidence="2">
    <location>
        <begin position="248"/>
        <end position="337"/>
    </location>
</feature>
<dbReference type="InterPro" id="IPR002602">
    <property type="entry name" value="DB"/>
</dbReference>
<feature type="chain" id="PRO_5015030222" evidence="1">
    <location>
        <begin position="24"/>
        <end position="339"/>
    </location>
</feature>
<dbReference type="CTD" id="36385127"/>
<organism evidence="3">
    <name type="scientific">Strongyloides ratti</name>
    <name type="common">Parasitic roundworm</name>
    <dbReference type="NCBI Taxonomy" id="34506"/>
    <lineage>
        <taxon>Eukaryota</taxon>
        <taxon>Metazoa</taxon>
        <taxon>Ecdysozoa</taxon>
        <taxon>Nematoda</taxon>
        <taxon>Chromadorea</taxon>
        <taxon>Rhabditida</taxon>
        <taxon>Tylenchina</taxon>
        <taxon>Panagrolaimomorpha</taxon>
        <taxon>Strongyloidoidea</taxon>
        <taxon>Strongyloididae</taxon>
        <taxon>Strongyloides</taxon>
    </lineage>
</organism>
<dbReference type="AlphaFoldDB" id="A0A090KWS8"/>
<reference evidence="3" key="2">
    <citation type="submission" date="2014-09" db="EMBL/GenBank/DDBJ databases">
        <authorList>
            <person name="Aslett A.Martin."/>
        </authorList>
    </citation>
    <scope>NUCLEOTIDE SEQUENCE</scope>
    <source>
        <strain evidence="3">ED321 Heterogonic</strain>
    </source>
</reference>
<sequence>MLVLSFFIFYLLNLNLNCQIVLPVNENKLEDSNAFFLDENNKKDGKIFLTKNEKKKKLLKIFNNNSNIIPDDIIKSYNSNQFIIYAPIKGKKIFTRIKYDSVASFVKKSKTRTATKSYKIENKKLSKNKSNYQNINRLVENNKMSKSNEFDNNELEYLTKSKGVIPIPNRPKIIEEEKIFLNNKIINNTKRVTLKKKKLFGYYNEITTTTIKLPTKLVTKITSLSIFNDKKQLNSRRILTADETLLECCIKRKISLDCKQICSFKEISDKTLVQAVLTNKCPNGELKEVFECANNGDDHTKCCYDHNVHLINNGQCMAFCSKTSTPITDILQYFICLEV</sequence>
<dbReference type="WBParaSite" id="SRAE_X000205500.1">
    <property type="protein sequence ID" value="SRAE_X000205500.1"/>
    <property type="gene ID" value="WBGene00267633"/>
</dbReference>
<evidence type="ECO:0000256" key="1">
    <source>
        <dbReference type="SAM" id="SignalP"/>
    </source>
</evidence>
<keyword evidence="1" id="KW-0732">Signal</keyword>
<evidence type="ECO:0000259" key="2">
    <source>
        <dbReference type="Pfam" id="PF01682"/>
    </source>
</evidence>
<dbReference type="PANTHER" id="PTHR46705">
    <property type="entry name" value="PROTEIN CBG09805"/>
    <property type="match status" value="1"/>
</dbReference>
<evidence type="ECO:0000313" key="4">
    <source>
        <dbReference type="Proteomes" id="UP000035682"/>
    </source>
</evidence>
<accession>A0A090KWS8</accession>
<evidence type="ECO:0000313" key="3">
    <source>
        <dbReference type="EMBL" id="CEF60317.1"/>
    </source>
</evidence>
<dbReference type="GeneID" id="36385127"/>
<dbReference type="Pfam" id="PF01682">
    <property type="entry name" value="DB"/>
    <property type="match status" value="1"/>
</dbReference>
<gene>
    <name evidence="3 5 6" type="ORF">SRAE_X000205500</name>
</gene>
<dbReference type="WormBase" id="SRAE_X000205500">
    <property type="protein sequence ID" value="SRP09953"/>
    <property type="gene ID" value="WBGene00267633"/>
</dbReference>
<reference evidence="5" key="3">
    <citation type="submission" date="2020-12" db="UniProtKB">
        <authorList>
            <consortium name="WormBaseParasite"/>
        </authorList>
    </citation>
    <scope>IDENTIFICATION</scope>
</reference>
<dbReference type="PANTHER" id="PTHR46705:SF10">
    <property type="entry name" value="DOMAIN OF UNKNOWN FUNCTION DB DOMAIN-CONTAINING PROTEIN"/>
    <property type="match status" value="1"/>
</dbReference>
<feature type="signal peptide" evidence="1">
    <location>
        <begin position="1"/>
        <end position="23"/>
    </location>
</feature>
<dbReference type="OrthoDB" id="5798149at2759"/>
<evidence type="ECO:0000313" key="5">
    <source>
        <dbReference type="WBParaSite" id="SRAE_X000205500.1"/>
    </source>
</evidence>
<proteinExistence type="predicted"/>
<keyword evidence="4" id="KW-1185">Reference proteome</keyword>
<dbReference type="EMBL" id="LN609398">
    <property type="protein sequence ID" value="CEF60317.1"/>
    <property type="molecule type" value="Genomic_DNA"/>
</dbReference>
<reference evidence="4" key="1">
    <citation type="submission" date="2014-09" db="EMBL/GenBank/DDBJ databases">
        <authorList>
            <person name="Martin A.A."/>
        </authorList>
    </citation>
    <scope>NUCLEOTIDE SEQUENCE</scope>
    <source>
        <strain evidence="4">ED321</strain>
    </source>
</reference>
<protein>
    <submittedName>
        <fullName evidence="5">DB domain-containing protein</fullName>
    </submittedName>
</protein>
<dbReference type="RefSeq" id="XP_024499526.1">
    <property type="nucleotide sequence ID" value="XM_024643462.1"/>
</dbReference>
<evidence type="ECO:0000313" key="6">
    <source>
        <dbReference type="WormBase" id="SRAE_X000205500"/>
    </source>
</evidence>
<dbReference type="Proteomes" id="UP000035682">
    <property type="component" value="Unplaced"/>
</dbReference>